<comment type="similarity">
    <text evidence="1">Belongs to the peptidase M13 family.</text>
</comment>
<dbReference type="Pfam" id="PF05649">
    <property type="entry name" value="Peptidase_M13_N"/>
    <property type="match status" value="1"/>
</dbReference>
<dbReference type="AlphaFoldDB" id="A0A087SW61"/>
<dbReference type="EMBL" id="KK112231">
    <property type="protein sequence ID" value="KFM57100.1"/>
    <property type="molecule type" value="Genomic_DNA"/>
</dbReference>
<proteinExistence type="inferred from homology"/>
<dbReference type="GO" id="GO:0016485">
    <property type="term" value="P:protein processing"/>
    <property type="evidence" value="ECO:0007669"/>
    <property type="project" value="TreeGrafter"/>
</dbReference>
<dbReference type="SUPFAM" id="SSF55486">
    <property type="entry name" value="Metalloproteases ('zincins'), catalytic domain"/>
    <property type="match status" value="1"/>
</dbReference>
<dbReference type="PROSITE" id="PS51885">
    <property type="entry name" value="NEPRILYSIN"/>
    <property type="match status" value="1"/>
</dbReference>
<gene>
    <name evidence="3" type="ORF">X975_14094</name>
</gene>
<dbReference type="GO" id="GO:0004222">
    <property type="term" value="F:metalloendopeptidase activity"/>
    <property type="evidence" value="ECO:0007669"/>
    <property type="project" value="InterPro"/>
</dbReference>
<evidence type="ECO:0000313" key="3">
    <source>
        <dbReference type="EMBL" id="KFM57100.1"/>
    </source>
</evidence>
<feature type="domain" description="Peptidase M13 N-terminal" evidence="2">
    <location>
        <begin position="1"/>
        <end position="110"/>
    </location>
</feature>
<evidence type="ECO:0000259" key="2">
    <source>
        <dbReference type="Pfam" id="PF05649"/>
    </source>
</evidence>
<organism evidence="3 4">
    <name type="scientific">Stegodyphus mimosarum</name>
    <name type="common">African social velvet spider</name>
    <dbReference type="NCBI Taxonomy" id="407821"/>
    <lineage>
        <taxon>Eukaryota</taxon>
        <taxon>Metazoa</taxon>
        <taxon>Ecdysozoa</taxon>
        <taxon>Arthropoda</taxon>
        <taxon>Chelicerata</taxon>
        <taxon>Arachnida</taxon>
        <taxon>Araneae</taxon>
        <taxon>Araneomorphae</taxon>
        <taxon>Entelegynae</taxon>
        <taxon>Eresoidea</taxon>
        <taxon>Eresidae</taxon>
        <taxon>Stegodyphus</taxon>
    </lineage>
</organism>
<dbReference type="InterPro" id="IPR008753">
    <property type="entry name" value="Peptidase_M13_N"/>
</dbReference>
<protein>
    <submittedName>
        <fullName evidence="3">Phosphate-regulating neutral endopeptidase</fullName>
    </submittedName>
</protein>
<reference evidence="3 4" key="1">
    <citation type="submission" date="2013-11" db="EMBL/GenBank/DDBJ databases">
        <title>Genome sequencing of Stegodyphus mimosarum.</title>
        <authorList>
            <person name="Bechsgaard J."/>
        </authorList>
    </citation>
    <scope>NUCLEOTIDE SEQUENCE [LARGE SCALE GENOMIC DNA]</scope>
</reference>
<evidence type="ECO:0000313" key="4">
    <source>
        <dbReference type="Proteomes" id="UP000054359"/>
    </source>
</evidence>
<dbReference type="InterPro" id="IPR042089">
    <property type="entry name" value="Peptidase_M13_dom_2"/>
</dbReference>
<dbReference type="PANTHER" id="PTHR11733:SF224">
    <property type="entry name" value="NEPRILYSIN-2"/>
    <property type="match status" value="1"/>
</dbReference>
<sequence>MMWRVVHASFPLLSEYWRTIADIHTLGVVSEVPRWRQCISTLSKSALEVALNSYYVRHYFNEENKEAVLKIAEYIQREFLNILETKEWLDENIKEQIKGKANATTYNIGYQKELVNETIMSQLYSNLILDGKSYFKKTLQLRKWQTDYSFSQLRRNEVEIEWDKYLSPTTVNSAY</sequence>
<dbReference type="Proteomes" id="UP000054359">
    <property type="component" value="Unassembled WGS sequence"/>
</dbReference>
<evidence type="ECO:0000256" key="1">
    <source>
        <dbReference type="ARBA" id="ARBA00007357"/>
    </source>
</evidence>
<dbReference type="Gene3D" id="1.10.1380.10">
    <property type="entry name" value="Neutral endopeptidase , domain2"/>
    <property type="match status" value="1"/>
</dbReference>
<dbReference type="PANTHER" id="PTHR11733">
    <property type="entry name" value="ZINC METALLOPROTEASE FAMILY M13 NEPRILYSIN-RELATED"/>
    <property type="match status" value="1"/>
</dbReference>
<dbReference type="GO" id="GO:0005886">
    <property type="term" value="C:plasma membrane"/>
    <property type="evidence" value="ECO:0007669"/>
    <property type="project" value="TreeGrafter"/>
</dbReference>
<feature type="non-terminal residue" evidence="3">
    <location>
        <position position="175"/>
    </location>
</feature>
<accession>A0A087SW61</accession>
<dbReference type="OrthoDB" id="6475849at2759"/>
<dbReference type="InterPro" id="IPR000718">
    <property type="entry name" value="Peptidase_M13"/>
</dbReference>
<keyword evidence="4" id="KW-1185">Reference proteome</keyword>
<name>A0A087SW61_STEMI</name>